<reference evidence="12 13" key="1">
    <citation type="submission" date="2011-02" db="EMBL/GenBank/DDBJ databases">
        <title>The Genome Sequence of Sphaeroforma arctica JP610.</title>
        <authorList>
            <consortium name="The Broad Institute Genome Sequencing Platform"/>
            <person name="Russ C."/>
            <person name="Cuomo C."/>
            <person name="Young S.K."/>
            <person name="Zeng Q."/>
            <person name="Gargeya S."/>
            <person name="Alvarado L."/>
            <person name="Berlin A."/>
            <person name="Chapman S.B."/>
            <person name="Chen Z."/>
            <person name="Freedman E."/>
            <person name="Gellesch M."/>
            <person name="Goldberg J."/>
            <person name="Griggs A."/>
            <person name="Gujja S."/>
            <person name="Heilman E."/>
            <person name="Heiman D."/>
            <person name="Howarth C."/>
            <person name="Mehta T."/>
            <person name="Neiman D."/>
            <person name="Pearson M."/>
            <person name="Roberts A."/>
            <person name="Saif S."/>
            <person name="Shea T."/>
            <person name="Shenoy N."/>
            <person name="Sisk P."/>
            <person name="Stolte C."/>
            <person name="Sykes S."/>
            <person name="White J."/>
            <person name="Yandava C."/>
            <person name="Burger G."/>
            <person name="Gray M.W."/>
            <person name="Holland P.W.H."/>
            <person name="King N."/>
            <person name="Lang F.B.F."/>
            <person name="Roger A.J."/>
            <person name="Ruiz-Trillo I."/>
            <person name="Haas B."/>
            <person name="Nusbaum C."/>
            <person name="Birren B."/>
        </authorList>
    </citation>
    <scope>NUCLEOTIDE SEQUENCE [LARGE SCALE GENOMIC DNA]</scope>
    <source>
        <strain evidence="12 13">JP610</strain>
    </source>
</reference>
<dbReference type="Gene3D" id="1.10.287.570">
    <property type="entry name" value="Helical hairpin bin"/>
    <property type="match status" value="1"/>
</dbReference>
<feature type="transmembrane region" description="Helical" evidence="10">
    <location>
        <begin position="383"/>
        <end position="406"/>
    </location>
</feature>
<dbReference type="PANTHER" id="PTHR11453:SF127">
    <property type="entry name" value="SOLUTE CARRIER FAMILY 4 MEMBER 11"/>
    <property type="match status" value="1"/>
</dbReference>
<feature type="region of interest" description="Disordered" evidence="9">
    <location>
        <begin position="903"/>
        <end position="977"/>
    </location>
</feature>
<evidence type="ECO:0000313" key="12">
    <source>
        <dbReference type="EMBL" id="KNC81660.1"/>
    </source>
</evidence>
<protein>
    <recommendedName>
        <fullName evidence="11">Bicarbonate transporter-like transmembrane domain-containing protein</fullName>
    </recommendedName>
</protein>
<feature type="domain" description="Bicarbonate transporter-like transmembrane" evidence="11">
    <location>
        <begin position="550"/>
        <end position="884"/>
    </location>
</feature>
<keyword evidence="6 10" id="KW-1133">Transmembrane helix</keyword>
<keyword evidence="3" id="KW-0813">Transport</keyword>
<evidence type="ECO:0000256" key="7">
    <source>
        <dbReference type="ARBA" id="ARBA00023065"/>
    </source>
</evidence>
<feature type="transmembrane region" description="Helical" evidence="10">
    <location>
        <begin position="589"/>
        <end position="609"/>
    </location>
</feature>
<dbReference type="eggNOG" id="KOG1172">
    <property type="taxonomic scope" value="Eukaryota"/>
</dbReference>
<evidence type="ECO:0000256" key="10">
    <source>
        <dbReference type="SAM" id="Phobius"/>
    </source>
</evidence>
<feature type="transmembrane region" description="Helical" evidence="10">
    <location>
        <begin position="847"/>
        <end position="868"/>
    </location>
</feature>
<keyword evidence="7" id="KW-0406">Ion transport</keyword>
<feature type="compositionally biased region" description="Low complexity" evidence="9">
    <location>
        <begin position="940"/>
        <end position="954"/>
    </location>
</feature>
<feature type="transmembrane region" description="Helical" evidence="10">
    <location>
        <begin position="465"/>
        <end position="484"/>
    </location>
</feature>
<dbReference type="GeneID" id="25906535"/>
<organism evidence="12 13">
    <name type="scientific">Sphaeroforma arctica JP610</name>
    <dbReference type="NCBI Taxonomy" id="667725"/>
    <lineage>
        <taxon>Eukaryota</taxon>
        <taxon>Ichthyosporea</taxon>
        <taxon>Ichthyophonida</taxon>
        <taxon>Sphaeroforma</taxon>
    </lineage>
</organism>
<keyword evidence="13" id="KW-1185">Reference proteome</keyword>
<dbReference type="PRINTS" id="PR01231">
    <property type="entry name" value="HCO3TRNSPORT"/>
</dbReference>
<feature type="transmembrane region" description="Helical" evidence="10">
    <location>
        <begin position="490"/>
        <end position="513"/>
    </location>
</feature>
<evidence type="ECO:0000256" key="2">
    <source>
        <dbReference type="ARBA" id="ARBA00010993"/>
    </source>
</evidence>
<dbReference type="InterPro" id="IPR011531">
    <property type="entry name" value="HCO3_transpt-like_TM_dom"/>
</dbReference>
<feature type="transmembrane region" description="Helical" evidence="10">
    <location>
        <begin position="558"/>
        <end position="577"/>
    </location>
</feature>
<feature type="transmembrane region" description="Helical" evidence="10">
    <location>
        <begin position="746"/>
        <end position="765"/>
    </location>
</feature>
<proteinExistence type="inferred from homology"/>
<keyword evidence="4" id="KW-1003">Cell membrane</keyword>
<dbReference type="PANTHER" id="PTHR11453">
    <property type="entry name" value="ANION EXCHANGE PROTEIN"/>
    <property type="match status" value="1"/>
</dbReference>
<dbReference type="Gene3D" id="3.40.930.10">
    <property type="entry name" value="Mannitol-specific EII, Chain A"/>
    <property type="match status" value="1"/>
</dbReference>
<dbReference type="SUPFAM" id="SSF55804">
    <property type="entry name" value="Phoshotransferase/anion transport protein"/>
    <property type="match status" value="1"/>
</dbReference>
<name>A0A0L0FXV4_9EUKA</name>
<keyword evidence="8 10" id="KW-0472">Membrane</keyword>
<feature type="compositionally biased region" description="Polar residues" evidence="9">
    <location>
        <begin position="918"/>
        <end position="932"/>
    </location>
</feature>
<evidence type="ECO:0000256" key="6">
    <source>
        <dbReference type="ARBA" id="ARBA00022989"/>
    </source>
</evidence>
<evidence type="ECO:0000256" key="4">
    <source>
        <dbReference type="ARBA" id="ARBA00022475"/>
    </source>
</evidence>
<accession>A0A0L0FXV4</accession>
<feature type="transmembrane region" description="Helical" evidence="10">
    <location>
        <begin position="777"/>
        <end position="796"/>
    </location>
</feature>
<dbReference type="Proteomes" id="UP000054560">
    <property type="component" value="Unassembled WGS sequence"/>
</dbReference>
<gene>
    <name evidence="12" type="ORF">SARC_06031</name>
</gene>
<evidence type="ECO:0000256" key="8">
    <source>
        <dbReference type="ARBA" id="ARBA00023136"/>
    </source>
</evidence>
<evidence type="ECO:0000256" key="5">
    <source>
        <dbReference type="ARBA" id="ARBA00022692"/>
    </source>
</evidence>
<dbReference type="GO" id="GO:0006820">
    <property type="term" value="P:monoatomic anion transport"/>
    <property type="evidence" value="ECO:0007669"/>
    <property type="project" value="InterPro"/>
</dbReference>
<comment type="similarity">
    <text evidence="2">Belongs to the anion exchanger (TC 2.A.31) family.</text>
</comment>
<dbReference type="GO" id="GO:0005452">
    <property type="term" value="F:solute:inorganic anion antiporter activity"/>
    <property type="evidence" value="ECO:0007669"/>
    <property type="project" value="InterPro"/>
</dbReference>
<evidence type="ECO:0000313" key="13">
    <source>
        <dbReference type="Proteomes" id="UP000054560"/>
    </source>
</evidence>
<dbReference type="InterPro" id="IPR003020">
    <property type="entry name" value="HCO3_transpt_euk"/>
</dbReference>
<evidence type="ECO:0000256" key="9">
    <source>
        <dbReference type="SAM" id="MobiDB-lite"/>
    </source>
</evidence>
<feature type="transmembrane region" description="Helical" evidence="10">
    <location>
        <begin position="520"/>
        <end position="538"/>
    </location>
</feature>
<evidence type="ECO:0000259" key="11">
    <source>
        <dbReference type="Pfam" id="PF00955"/>
    </source>
</evidence>
<dbReference type="AlphaFoldDB" id="A0A0L0FXV4"/>
<dbReference type="OrthoDB" id="1735926at2759"/>
<feature type="transmembrane region" description="Helical" evidence="10">
    <location>
        <begin position="437"/>
        <end position="458"/>
    </location>
</feature>
<dbReference type="EMBL" id="KQ242010">
    <property type="protein sequence ID" value="KNC81660.1"/>
    <property type="molecule type" value="Genomic_DNA"/>
</dbReference>
<dbReference type="GO" id="GO:0005886">
    <property type="term" value="C:plasma membrane"/>
    <property type="evidence" value="ECO:0007669"/>
    <property type="project" value="UniProtKB-SubCell"/>
</dbReference>
<keyword evidence="5 10" id="KW-0812">Transmembrane</keyword>
<sequence>MGKDKRIDVGRFSVSKRPSPEDLDNEDKGYTSPDLATKFVNVEGSSTAALDKDAADDDHVIMMVETSSTEVPLSAGQATSATDSGVDDAFQRTINKYDLQDLGEKIRALQDTPTVPEIVKKIKKGNVQMTQITAAPLLPKDVAEELRAHKDLIMFATVADTTVVMLDITSQTAEGITEHLLRTVVERDELEEDMIPEIMETLLSEVQNEHGPLQQWRRSIQGTGFILALAEVSEMKTRHVVIARLRTPLNLGSWDGSKTKFVGLILAPPGSKRTKNVQETGHTFATLFADHDFMTEATKADRSELLQFAALKFVRSEVSTREQIASHVEENTADEEESDMFRGLRGGGRILGGITGDLKRRWKWYKSDFLDGIHPVDWASVRVYLVGVISLYFACVVPCIAFGALWNSMTAPEICDIDDPTHCQPASNQAPIGVTEVLLSEAICGIIFSIFGGQPLLVLRASGPIAIFGGVIFSWSVTLDIPFLEFYAWVGIWACLYCMIIGVVNMSYFVVFIGRFTEEAFAMLISCIFIAKAITHIVTESTLTVDAADANSHTEDFLLSLTLVVGVWLIAMYFTSFYGSPYLRPVLRYVLYMFGPLLAFVMMTGFSYIPALPHVARLDAEVSADIAIDTTSGRPWWVDFYTLEIKWVMLAALAAVPLTMIVYLEQNVSALLIGSPENRLMKGDAFHWDMVLTGMLLAVSSVLGMPWCHGALPHSVIHPRLLADTEEYEKNGVYHTHVVRSRETRWVNLIAHIFFLFTILAKPLLRILPVDVLYGYFLYLGVASLQTNHLYTRLLLWFMQPENYPPSHYVRRVPIKTIHLFTLCQFVAFLVLWFVHDNFYLGDDLLVPPALFFPVVVFLCIPVRRYLLPVWFEEKYLKILTEDEPEEVHSTLNWVGGAARDSLLPPDNENSEHHRQQHQNARLSLHSQTSTLGGKHEVSYKSGDNSASSSSPMAKRSKDKRKQSNPVELEGISTINR</sequence>
<dbReference type="STRING" id="667725.A0A0L0FXV4"/>
<feature type="transmembrane region" description="Helical" evidence="10">
    <location>
        <begin position="817"/>
        <end position="835"/>
    </location>
</feature>
<evidence type="ECO:0000256" key="3">
    <source>
        <dbReference type="ARBA" id="ARBA00022448"/>
    </source>
</evidence>
<dbReference type="GO" id="GO:0050801">
    <property type="term" value="P:monoatomic ion homeostasis"/>
    <property type="evidence" value="ECO:0007669"/>
    <property type="project" value="TreeGrafter"/>
</dbReference>
<dbReference type="InterPro" id="IPR016152">
    <property type="entry name" value="PTrfase/Anion_transptr"/>
</dbReference>
<feature type="transmembrane region" description="Helical" evidence="10">
    <location>
        <begin position="645"/>
        <end position="664"/>
    </location>
</feature>
<dbReference type="Pfam" id="PF00955">
    <property type="entry name" value="HCO3_cotransp"/>
    <property type="match status" value="2"/>
</dbReference>
<comment type="subcellular location">
    <subcellularLocation>
        <location evidence="1">Cell membrane</location>
        <topology evidence="1">Multi-pass membrane protein</topology>
    </subcellularLocation>
</comment>
<dbReference type="RefSeq" id="XP_014155562.1">
    <property type="nucleotide sequence ID" value="XM_014300087.1"/>
</dbReference>
<feature type="domain" description="Bicarbonate transporter-like transmembrane" evidence="11">
    <location>
        <begin position="349"/>
        <end position="539"/>
    </location>
</feature>
<feature type="region of interest" description="Disordered" evidence="9">
    <location>
        <begin position="1"/>
        <end position="34"/>
    </location>
</feature>
<evidence type="ECO:0000256" key="1">
    <source>
        <dbReference type="ARBA" id="ARBA00004651"/>
    </source>
</evidence>